<name>A0AAV4S5Z3_CAEEX</name>
<gene>
    <name evidence="1" type="ORF">CEXT_312791</name>
</gene>
<sequence>MCATHTQVCEGGFFLFVPRSHLLICRAGRLFVVSALHVFVWKTRASFHISDLADDIGYFLEMEARSKTFLNEYHNFTSFLVTDVYSLGCN</sequence>
<proteinExistence type="predicted"/>
<keyword evidence="2" id="KW-1185">Reference proteome</keyword>
<comment type="caution">
    <text evidence="1">The sequence shown here is derived from an EMBL/GenBank/DDBJ whole genome shotgun (WGS) entry which is preliminary data.</text>
</comment>
<evidence type="ECO:0000313" key="1">
    <source>
        <dbReference type="EMBL" id="GIY29565.1"/>
    </source>
</evidence>
<evidence type="ECO:0000313" key="2">
    <source>
        <dbReference type="Proteomes" id="UP001054945"/>
    </source>
</evidence>
<dbReference type="AlphaFoldDB" id="A0AAV4S5Z3"/>
<organism evidence="1 2">
    <name type="scientific">Caerostris extrusa</name>
    <name type="common">Bark spider</name>
    <name type="synonym">Caerostris bankana</name>
    <dbReference type="NCBI Taxonomy" id="172846"/>
    <lineage>
        <taxon>Eukaryota</taxon>
        <taxon>Metazoa</taxon>
        <taxon>Ecdysozoa</taxon>
        <taxon>Arthropoda</taxon>
        <taxon>Chelicerata</taxon>
        <taxon>Arachnida</taxon>
        <taxon>Araneae</taxon>
        <taxon>Araneomorphae</taxon>
        <taxon>Entelegynae</taxon>
        <taxon>Araneoidea</taxon>
        <taxon>Araneidae</taxon>
        <taxon>Caerostris</taxon>
    </lineage>
</organism>
<dbReference type="Proteomes" id="UP001054945">
    <property type="component" value="Unassembled WGS sequence"/>
</dbReference>
<accession>A0AAV4S5Z3</accession>
<protein>
    <submittedName>
        <fullName evidence="1">Uncharacterized protein</fullName>
    </submittedName>
</protein>
<dbReference type="EMBL" id="BPLR01009091">
    <property type="protein sequence ID" value="GIY29565.1"/>
    <property type="molecule type" value="Genomic_DNA"/>
</dbReference>
<reference evidence="1 2" key="1">
    <citation type="submission" date="2021-06" db="EMBL/GenBank/DDBJ databases">
        <title>Caerostris extrusa draft genome.</title>
        <authorList>
            <person name="Kono N."/>
            <person name="Arakawa K."/>
        </authorList>
    </citation>
    <scope>NUCLEOTIDE SEQUENCE [LARGE SCALE GENOMIC DNA]</scope>
</reference>